<evidence type="ECO:0000313" key="4">
    <source>
        <dbReference type="Proteomes" id="UP001060070"/>
    </source>
</evidence>
<dbReference type="InterPro" id="IPR058502">
    <property type="entry name" value="PLL-like_beta-prop"/>
</dbReference>
<dbReference type="SUPFAM" id="SSF89372">
    <property type="entry name" value="Fucose-specific lectin"/>
    <property type="match status" value="2"/>
</dbReference>
<evidence type="ECO:0000313" key="3">
    <source>
        <dbReference type="EMBL" id="UTU52724.1"/>
    </source>
</evidence>
<feature type="domain" description="PLL-like beta propeller" evidence="2">
    <location>
        <begin position="222"/>
        <end position="430"/>
    </location>
</feature>
<dbReference type="Gene3D" id="2.120.10.70">
    <property type="entry name" value="Fucose-specific lectin"/>
    <property type="match status" value="1"/>
</dbReference>
<feature type="region of interest" description="Disordered" evidence="1">
    <location>
        <begin position="1"/>
        <end position="40"/>
    </location>
</feature>
<organism evidence="3 4">
    <name type="scientific">Mesorhizobium ciceri</name>
    <dbReference type="NCBI Taxonomy" id="39645"/>
    <lineage>
        <taxon>Bacteria</taxon>
        <taxon>Pseudomonadati</taxon>
        <taxon>Pseudomonadota</taxon>
        <taxon>Alphaproteobacteria</taxon>
        <taxon>Hyphomicrobiales</taxon>
        <taxon>Phyllobacteriaceae</taxon>
        <taxon>Mesorhizobium</taxon>
    </lineage>
</organism>
<accession>A0AB38TDD6</accession>
<dbReference type="Proteomes" id="UP001060070">
    <property type="component" value="Chromosome"/>
</dbReference>
<dbReference type="AlphaFoldDB" id="A0AB38TDD6"/>
<dbReference type="Pfam" id="PF26607">
    <property type="entry name" value="DUF8189"/>
    <property type="match status" value="1"/>
</dbReference>
<evidence type="ECO:0000259" key="2">
    <source>
        <dbReference type="Pfam" id="PF26607"/>
    </source>
</evidence>
<evidence type="ECO:0000256" key="1">
    <source>
        <dbReference type="SAM" id="MobiDB-lite"/>
    </source>
</evidence>
<dbReference type="RefSeq" id="WP_024504060.1">
    <property type="nucleotide sequence ID" value="NZ_CP088147.1"/>
</dbReference>
<dbReference type="EMBL" id="CP088147">
    <property type="protein sequence ID" value="UTU52724.1"/>
    <property type="molecule type" value="Genomic_DNA"/>
</dbReference>
<feature type="compositionally biased region" description="Basic residues" evidence="1">
    <location>
        <begin position="17"/>
        <end position="27"/>
    </location>
</feature>
<protein>
    <recommendedName>
        <fullName evidence="2">PLL-like beta propeller domain-containing protein</fullName>
    </recommendedName>
</protein>
<gene>
    <name evidence="3" type="ORF">LRP29_04540</name>
</gene>
<proteinExistence type="predicted"/>
<reference evidence="3 4" key="1">
    <citation type="journal article" date="2022" name="Microbiol. Resour. Announc.">
        <title>Complete Genome Sequence of Mesorhizobium ciceri Strain R30, a Rhizobium Used as a Commercial Inoculant for Chickpea in Argentina.</title>
        <authorList>
            <person name="Foresto E."/>
            <person name="Revale S."/>
            <person name="Primo E."/>
            <person name="Nievas F."/>
            <person name="Carezzano E."/>
            <person name="Puente M."/>
            <person name="Alzari P."/>
            <person name="Mart M."/>
            <person name="Ben-Assaya M."/>
            <person name="Mornico D."/>
            <person name="Santoro M."/>
            <person name="Mart F."/>
            <person name="Giordano W."/>
            <person name="Bogino P."/>
        </authorList>
    </citation>
    <scope>NUCLEOTIDE SEQUENCE [LARGE SCALE GENOMIC DNA]</scope>
    <source>
        <strain evidence="3 4">R30</strain>
    </source>
</reference>
<name>A0AB38TDD6_9HYPH</name>
<keyword evidence="4" id="KW-1185">Reference proteome</keyword>
<sequence>MAKNAEPKSKAPAAKTPARKAPSRARARPTPSSPPPIYQHKPAGASFFELSRLMVVGIDSAKGQLIQKAQLSPNGPWPSAWSFIAPGAWVIMTAGLTRDGRVAVVAQPSGTTNLSFITEDANQIGPVEKWTAPMSIGTPPGATSYQKLSMARDADGRIEVFVTDNQGRIWWIYQNPDQIVQVQKTITPPGTTTPIVVTVEVPAPPAKPWSDWIQIPGGLVTVSAIRQGDGRIALFGINSNLHLYRCQQAKARALKAADWTGWVQIDTTQTGGFIEMAPVIGPLGATNLFALTQSGQVLHTRQMPAGSDTWTQWATPGYSRASNLALAAGIQGDGDIVLVAADQHFLQFNAQWDAYTQNWSGWRDFGASLRSTRLTLNYNADGRLALFSLARMPDGTNGLWTINQMGIDSSEWEYNWTSLTDNNLKQIVVVRDLTPPV</sequence>